<keyword evidence="21" id="KW-1133">Transmembrane helix</keyword>
<comment type="caution">
    <text evidence="24">The sequence shown here is derived from an EMBL/GenBank/DDBJ whole genome shotgun (WGS) entry which is preliminary data.</text>
</comment>
<protein>
    <recommendedName>
        <fullName evidence="19">Signal transduction histidine-protein kinase/phosphatase MprB</fullName>
        <ecNumber evidence="5">2.7.13.3</ecNumber>
    </recommendedName>
    <alternativeName>
        <fullName evidence="20">Mycobacterial persistence regulator B</fullName>
    </alternativeName>
</protein>
<keyword evidence="6" id="KW-1003">Cell membrane</keyword>
<comment type="catalytic activity">
    <reaction evidence="1">
        <text>ATP + protein L-histidine = ADP + protein N-phospho-L-histidine.</text>
        <dbReference type="EC" id="2.7.13.3"/>
    </reaction>
</comment>
<dbReference type="PRINTS" id="PR00344">
    <property type="entry name" value="BCTRLSENSOR"/>
</dbReference>
<keyword evidence="10 24" id="KW-0418">Kinase</keyword>
<dbReference type="PROSITE" id="PS50109">
    <property type="entry name" value="HIS_KIN"/>
    <property type="match status" value="1"/>
</dbReference>
<proteinExistence type="predicted"/>
<dbReference type="PROSITE" id="PS50885">
    <property type="entry name" value="HAMP"/>
    <property type="match status" value="1"/>
</dbReference>
<keyword evidence="9" id="KW-0547">Nucleotide-binding</keyword>
<feature type="domain" description="HAMP" evidence="23">
    <location>
        <begin position="197"/>
        <end position="249"/>
    </location>
</feature>
<evidence type="ECO:0000256" key="11">
    <source>
        <dbReference type="ARBA" id="ARBA00022801"/>
    </source>
</evidence>
<evidence type="ECO:0000313" key="24">
    <source>
        <dbReference type="EMBL" id="KAF1021549.1"/>
    </source>
</evidence>
<evidence type="ECO:0000256" key="7">
    <source>
        <dbReference type="ARBA" id="ARBA00022553"/>
    </source>
</evidence>
<comment type="cofactor">
    <cofactor evidence="3">
        <name>Mg(2+)</name>
        <dbReference type="ChEBI" id="CHEBI:18420"/>
    </cofactor>
</comment>
<feature type="domain" description="Histidine kinase" evidence="22">
    <location>
        <begin position="257"/>
        <end position="473"/>
    </location>
</feature>
<evidence type="ECO:0000256" key="1">
    <source>
        <dbReference type="ARBA" id="ARBA00000085"/>
    </source>
</evidence>
<evidence type="ECO:0000256" key="13">
    <source>
        <dbReference type="ARBA" id="ARBA00022842"/>
    </source>
</evidence>
<dbReference type="InterPro" id="IPR036890">
    <property type="entry name" value="HATPase_C_sf"/>
</dbReference>
<dbReference type="GO" id="GO:0005524">
    <property type="term" value="F:ATP binding"/>
    <property type="evidence" value="ECO:0007669"/>
    <property type="project" value="UniProtKB-KW"/>
</dbReference>
<dbReference type="CDD" id="cd00075">
    <property type="entry name" value="HATPase"/>
    <property type="match status" value="1"/>
</dbReference>
<evidence type="ECO:0000256" key="15">
    <source>
        <dbReference type="ARBA" id="ARBA00023012"/>
    </source>
</evidence>
<dbReference type="SMART" id="SM00388">
    <property type="entry name" value="HisKA"/>
    <property type="match status" value="1"/>
</dbReference>
<keyword evidence="15" id="KW-0902">Two-component regulatory system</keyword>
<evidence type="ECO:0000256" key="4">
    <source>
        <dbReference type="ARBA" id="ARBA00004429"/>
    </source>
</evidence>
<keyword evidence="16" id="KW-0346">Stress response</keyword>
<dbReference type="AlphaFoldDB" id="A0A7V8FPA2"/>
<evidence type="ECO:0000256" key="18">
    <source>
        <dbReference type="ARBA" id="ARBA00023211"/>
    </source>
</evidence>
<evidence type="ECO:0000256" key="5">
    <source>
        <dbReference type="ARBA" id="ARBA00012438"/>
    </source>
</evidence>
<reference evidence="25" key="1">
    <citation type="journal article" date="2020" name="MBio">
        <title>Horizontal gene transfer to a defensive symbiont with a reduced genome amongst a multipartite beetle microbiome.</title>
        <authorList>
            <person name="Waterworth S.C."/>
            <person name="Florez L.V."/>
            <person name="Rees E.R."/>
            <person name="Hertweck C."/>
            <person name="Kaltenpoth M."/>
            <person name="Kwan J.C."/>
        </authorList>
    </citation>
    <scope>NUCLEOTIDE SEQUENCE [LARGE SCALE GENOMIC DNA]</scope>
</reference>
<evidence type="ECO:0000256" key="19">
    <source>
        <dbReference type="ARBA" id="ARBA00040454"/>
    </source>
</evidence>
<dbReference type="InterPro" id="IPR005467">
    <property type="entry name" value="His_kinase_dom"/>
</dbReference>
<keyword evidence="8" id="KW-0808">Transferase</keyword>
<keyword evidence="7" id="KW-0597">Phosphoprotein</keyword>
<keyword evidence="17" id="KW-0843">Virulence</keyword>
<dbReference type="InterPro" id="IPR003661">
    <property type="entry name" value="HisK_dim/P_dom"/>
</dbReference>
<dbReference type="Gene3D" id="1.10.287.130">
    <property type="match status" value="1"/>
</dbReference>
<sequence>MQSLIQRISFRPLLLVTFVLIGGLLGAASLSALYTLEGLMAESRNSAAQSVQLTSAAQSLNERSVDMERALRQSILLDDKVLRQRYGDAVANTGQTVDRLRDKGLIGESAARWHQQIDLINSRLGSTDTSIDRDQALANDFRELQLINTAISQEVQQVMEQRGQQLIDRQEGSRRMLTQQIVGAIGLAALLALVFGIWLTRPLKKLERAIVGLGENRLEQPIEIHGPSDLQLVGQRLDWLRLRLAELDADKARFLRHVSHEIKTPLAALREGVSLLEDGVAGELSPNQREIARILRQNTSVLQSQIEDLLRFNAAAFEASQLQRRKIDLLALVQQQIDNQRLQLQGHGIQVDLRGEPVTLDIDEDKVGTAVANLLSNAIRFSPEGGTIAITLERPLGLVSLSIQDQGPGVAEADRERIFEPFYRGSNQPADAVRGSGIGLSIVHEYIAAHGGQIRLVSNDSGACFIVEFPHVA</sequence>
<keyword evidence="21" id="KW-0472">Membrane</keyword>
<dbReference type="SUPFAM" id="SSF55874">
    <property type="entry name" value="ATPase domain of HSP90 chaperone/DNA topoisomerase II/histidine kinase"/>
    <property type="match status" value="1"/>
</dbReference>
<dbReference type="InterPro" id="IPR004358">
    <property type="entry name" value="Sig_transdc_His_kin-like_C"/>
</dbReference>
<feature type="transmembrane region" description="Helical" evidence="21">
    <location>
        <begin position="181"/>
        <end position="199"/>
    </location>
</feature>
<evidence type="ECO:0000256" key="17">
    <source>
        <dbReference type="ARBA" id="ARBA00023026"/>
    </source>
</evidence>
<dbReference type="PANTHER" id="PTHR44936">
    <property type="entry name" value="SENSOR PROTEIN CREC"/>
    <property type="match status" value="1"/>
</dbReference>
<accession>A0A7V8FPA2</accession>
<dbReference type="GO" id="GO:0004721">
    <property type="term" value="F:phosphoprotein phosphatase activity"/>
    <property type="evidence" value="ECO:0007669"/>
    <property type="project" value="UniProtKB-KW"/>
</dbReference>
<evidence type="ECO:0000256" key="3">
    <source>
        <dbReference type="ARBA" id="ARBA00001946"/>
    </source>
</evidence>
<dbReference type="GO" id="GO:0005886">
    <property type="term" value="C:plasma membrane"/>
    <property type="evidence" value="ECO:0007669"/>
    <property type="project" value="UniProtKB-SubCell"/>
</dbReference>
<dbReference type="Proteomes" id="UP000461670">
    <property type="component" value="Unassembled WGS sequence"/>
</dbReference>
<dbReference type="EC" id="2.7.13.3" evidence="5"/>
<dbReference type="InterPro" id="IPR050980">
    <property type="entry name" value="2C_sensor_his_kinase"/>
</dbReference>
<dbReference type="Pfam" id="PF02518">
    <property type="entry name" value="HATPase_c"/>
    <property type="match status" value="1"/>
</dbReference>
<comment type="cofactor">
    <cofactor evidence="2">
        <name>Mn(2+)</name>
        <dbReference type="ChEBI" id="CHEBI:29035"/>
    </cofactor>
</comment>
<keyword evidence="14" id="KW-0904">Protein phosphatase</keyword>
<evidence type="ECO:0000259" key="23">
    <source>
        <dbReference type="PROSITE" id="PS50885"/>
    </source>
</evidence>
<name>A0A7V8FPA2_9BURK</name>
<dbReference type="InterPro" id="IPR003660">
    <property type="entry name" value="HAMP_dom"/>
</dbReference>
<evidence type="ECO:0000256" key="20">
    <source>
        <dbReference type="ARBA" id="ARBA00041776"/>
    </source>
</evidence>
<evidence type="ECO:0000259" key="22">
    <source>
        <dbReference type="PROSITE" id="PS50109"/>
    </source>
</evidence>
<dbReference type="Pfam" id="PF00512">
    <property type="entry name" value="HisKA"/>
    <property type="match status" value="1"/>
</dbReference>
<evidence type="ECO:0000256" key="14">
    <source>
        <dbReference type="ARBA" id="ARBA00022912"/>
    </source>
</evidence>
<dbReference type="InterPro" id="IPR036097">
    <property type="entry name" value="HisK_dim/P_sf"/>
</dbReference>
<dbReference type="PANTHER" id="PTHR44936:SF9">
    <property type="entry name" value="SENSOR PROTEIN CREC"/>
    <property type="match status" value="1"/>
</dbReference>
<evidence type="ECO:0000256" key="21">
    <source>
        <dbReference type="SAM" id="Phobius"/>
    </source>
</evidence>
<evidence type="ECO:0000256" key="12">
    <source>
        <dbReference type="ARBA" id="ARBA00022840"/>
    </source>
</evidence>
<dbReference type="FunFam" id="3.30.565.10:FF:000006">
    <property type="entry name" value="Sensor histidine kinase WalK"/>
    <property type="match status" value="1"/>
</dbReference>
<gene>
    <name evidence="24" type="primary">glrK</name>
    <name evidence="24" type="ORF">GAK30_01768</name>
</gene>
<evidence type="ECO:0000256" key="8">
    <source>
        <dbReference type="ARBA" id="ARBA00022679"/>
    </source>
</evidence>
<evidence type="ECO:0000256" key="6">
    <source>
        <dbReference type="ARBA" id="ARBA00022475"/>
    </source>
</evidence>
<dbReference type="GO" id="GO:0000155">
    <property type="term" value="F:phosphorelay sensor kinase activity"/>
    <property type="evidence" value="ECO:0007669"/>
    <property type="project" value="InterPro"/>
</dbReference>
<dbReference type="SUPFAM" id="SSF47384">
    <property type="entry name" value="Homodimeric domain of signal transducing histidine kinase"/>
    <property type="match status" value="1"/>
</dbReference>
<evidence type="ECO:0000256" key="9">
    <source>
        <dbReference type="ARBA" id="ARBA00022741"/>
    </source>
</evidence>
<comment type="subcellular location">
    <subcellularLocation>
        <location evidence="4">Cell inner membrane</location>
        <topology evidence="4">Multi-pass membrane protein</topology>
    </subcellularLocation>
</comment>
<keyword evidence="13" id="KW-0460">Magnesium</keyword>
<evidence type="ECO:0000256" key="2">
    <source>
        <dbReference type="ARBA" id="ARBA00001936"/>
    </source>
</evidence>
<keyword evidence="12" id="KW-0067">ATP-binding</keyword>
<keyword evidence="18" id="KW-0464">Manganese</keyword>
<keyword evidence="11" id="KW-0378">Hydrolase</keyword>
<dbReference type="InterPro" id="IPR003594">
    <property type="entry name" value="HATPase_dom"/>
</dbReference>
<dbReference type="SMART" id="SM00387">
    <property type="entry name" value="HATPase_c"/>
    <property type="match status" value="1"/>
</dbReference>
<feature type="transmembrane region" description="Helical" evidence="21">
    <location>
        <begin position="12"/>
        <end position="36"/>
    </location>
</feature>
<dbReference type="Gene3D" id="3.30.565.10">
    <property type="entry name" value="Histidine kinase-like ATPase, C-terminal domain"/>
    <property type="match status" value="1"/>
</dbReference>
<evidence type="ECO:0000256" key="16">
    <source>
        <dbReference type="ARBA" id="ARBA00023016"/>
    </source>
</evidence>
<dbReference type="EMBL" id="WNDQ01000020">
    <property type="protein sequence ID" value="KAF1021549.1"/>
    <property type="molecule type" value="Genomic_DNA"/>
</dbReference>
<evidence type="ECO:0000256" key="10">
    <source>
        <dbReference type="ARBA" id="ARBA00022777"/>
    </source>
</evidence>
<organism evidence="24 25">
    <name type="scientific">Paracidovorax wautersii</name>
    <dbReference type="NCBI Taxonomy" id="1177982"/>
    <lineage>
        <taxon>Bacteria</taxon>
        <taxon>Pseudomonadati</taxon>
        <taxon>Pseudomonadota</taxon>
        <taxon>Betaproteobacteria</taxon>
        <taxon>Burkholderiales</taxon>
        <taxon>Comamonadaceae</taxon>
        <taxon>Paracidovorax</taxon>
    </lineage>
</organism>
<evidence type="ECO:0000313" key="25">
    <source>
        <dbReference type="Proteomes" id="UP000461670"/>
    </source>
</evidence>
<dbReference type="CDD" id="cd00082">
    <property type="entry name" value="HisKA"/>
    <property type="match status" value="1"/>
</dbReference>
<keyword evidence="21" id="KW-0812">Transmembrane</keyword>